<dbReference type="Gene3D" id="1.10.8.60">
    <property type="match status" value="1"/>
</dbReference>
<dbReference type="EMBL" id="UINC01017805">
    <property type="protein sequence ID" value="SVA74224.1"/>
    <property type="molecule type" value="Genomic_DNA"/>
</dbReference>
<dbReference type="GO" id="GO:0006261">
    <property type="term" value="P:DNA-templated DNA replication"/>
    <property type="evidence" value="ECO:0007669"/>
    <property type="project" value="TreeGrafter"/>
</dbReference>
<accession>A0A381YB48</accession>
<dbReference type="GO" id="GO:0003677">
    <property type="term" value="F:DNA binding"/>
    <property type="evidence" value="ECO:0007669"/>
    <property type="project" value="InterPro"/>
</dbReference>
<dbReference type="SMART" id="SM00382">
    <property type="entry name" value="AAA"/>
    <property type="match status" value="1"/>
</dbReference>
<feature type="domain" description="AAA+ ATPase" evidence="5">
    <location>
        <begin position="53"/>
        <end position="174"/>
    </location>
</feature>
<dbReference type="Pfam" id="PF00004">
    <property type="entry name" value="AAA"/>
    <property type="match status" value="1"/>
</dbReference>
<dbReference type="InterPro" id="IPR003959">
    <property type="entry name" value="ATPase_AAA_core"/>
</dbReference>
<dbReference type="CDD" id="cd18139">
    <property type="entry name" value="HLD_clamp_RarA"/>
    <property type="match status" value="1"/>
</dbReference>
<sequence length="440" mass="47151">VTADLFASAAMDRLARRAPLADRLRPTRLDDIVGQDHLLGPGRPMRALIEGDRLSSVILWGPPGTGKTTLARVIARVTAQDFTEMSAVSATVKDVRELVARAADRLGEADVGTILFLDEVHRFNKAQQDALLPSVESGLIILIGATTENPYFEVNAPLLSRSTLFRLEPLERDAVLALLGHGLEAEDATAADEALGLLADRVAGDGRQALTSLEVAVALAEDRGDRRVTLADAEAALGTKAIRYGRDDHYDVISAFIKSIRGSDPDAGLYWLARMLEAGEDPRFIARRLVVLASEDVGMADPTGLVVADAAAQAVEFVGLPEARLNLAQCVVHLATSPKSNRVTVALGRAAVDARASGEGRVPIHLRDASYQGAAEIGHGDGYQYPHDDPRGWVSQQYRPDEVAGNVYYAPSSHGLEREVADRMSDRGDAPRPADPEAVL</sequence>
<evidence type="ECO:0000256" key="2">
    <source>
        <dbReference type="ARBA" id="ARBA00022741"/>
    </source>
</evidence>
<dbReference type="FunFam" id="3.40.50.300:FF:000345">
    <property type="entry name" value="AAA family ATPase"/>
    <property type="match status" value="1"/>
</dbReference>
<protein>
    <recommendedName>
        <fullName evidence="5">AAA+ ATPase domain-containing protein</fullName>
    </recommendedName>
</protein>
<dbReference type="CDD" id="cd00009">
    <property type="entry name" value="AAA"/>
    <property type="match status" value="1"/>
</dbReference>
<keyword evidence="2" id="KW-0547">Nucleotide-binding</keyword>
<feature type="non-terminal residue" evidence="6">
    <location>
        <position position="1"/>
    </location>
</feature>
<dbReference type="GO" id="GO:0005524">
    <property type="term" value="F:ATP binding"/>
    <property type="evidence" value="ECO:0007669"/>
    <property type="project" value="UniProtKB-KW"/>
</dbReference>
<feature type="region of interest" description="Disordered" evidence="4">
    <location>
        <begin position="417"/>
        <end position="440"/>
    </location>
</feature>
<evidence type="ECO:0000313" key="6">
    <source>
        <dbReference type="EMBL" id="SVA74224.1"/>
    </source>
</evidence>
<dbReference type="AlphaFoldDB" id="A0A381YB48"/>
<dbReference type="Gene3D" id="1.10.3710.10">
    <property type="entry name" value="DNA polymerase III clamp loader subunits, C-terminal domain"/>
    <property type="match status" value="1"/>
</dbReference>
<dbReference type="PANTHER" id="PTHR13779:SF7">
    <property type="entry name" value="ATPASE WRNIP1"/>
    <property type="match status" value="1"/>
</dbReference>
<dbReference type="InterPro" id="IPR021886">
    <property type="entry name" value="MgsA_C"/>
</dbReference>
<dbReference type="GO" id="GO:0000731">
    <property type="term" value="P:DNA synthesis involved in DNA repair"/>
    <property type="evidence" value="ECO:0007669"/>
    <property type="project" value="TreeGrafter"/>
</dbReference>
<proteinExistence type="inferred from homology"/>
<evidence type="ECO:0000256" key="3">
    <source>
        <dbReference type="ARBA" id="ARBA00022840"/>
    </source>
</evidence>
<keyword evidence="3" id="KW-0067">ATP-binding</keyword>
<dbReference type="GO" id="GO:0017116">
    <property type="term" value="F:single-stranded DNA helicase activity"/>
    <property type="evidence" value="ECO:0007669"/>
    <property type="project" value="TreeGrafter"/>
</dbReference>
<evidence type="ECO:0000256" key="1">
    <source>
        <dbReference type="ARBA" id="ARBA00008959"/>
    </source>
</evidence>
<name>A0A381YB48_9ZZZZ</name>
<dbReference type="PANTHER" id="PTHR13779">
    <property type="entry name" value="WERNER HELICASE-INTERACTING PROTEIN 1 FAMILY MEMBER"/>
    <property type="match status" value="1"/>
</dbReference>
<dbReference type="FunFam" id="1.20.272.10:FF:000001">
    <property type="entry name" value="Putative AAA family ATPase"/>
    <property type="match status" value="1"/>
</dbReference>
<evidence type="ECO:0000256" key="4">
    <source>
        <dbReference type="SAM" id="MobiDB-lite"/>
    </source>
</evidence>
<dbReference type="GO" id="GO:0016887">
    <property type="term" value="F:ATP hydrolysis activity"/>
    <property type="evidence" value="ECO:0007669"/>
    <property type="project" value="InterPro"/>
</dbReference>
<dbReference type="GO" id="GO:0008047">
    <property type="term" value="F:enzyme activator activity"/>
    <property type="evidence" value="ECO:0007669"/>
    <property type="project" value="TreeGrafter"/>
</dbReference>
<comment type="similarity">
    <text evidence="1">Belongs to the AAA ATPase family. RarA/MGS1/WRNIP1 subfamily.</text>
</comment>
<dbReference type="InterPro" id="IPR003593">
    <property type="entry name" value="AAA+_ATPase"/>
</dbReference>
<dbReference type="InterPro" id="IPR032423">
    <property type="entry name" value="AAA_assoc_2"/>
</dbReference>
<dbReference type="Gene3D" id="1.20.272.10">
    <property type="match status" value="1"/>
</dbReference>
<reference evidence="6" key="1">
    <citation type="submission" date="2018-05" db="EMBL/GenBank/DDBJ databases">
        <authorList>
            <person name="Lanie J.A."/>
            <person name="Ng W.-L."/>
            <person name="Kazmierczak K.M."/>
            <person name="Andrzejewski T.M."/>
            <person name="Davidsen T.M."/>
            <person name="Wayne K.J."/>
            <person name="Tettelin H."/>
            <person name="Glass J.I."/>
            <person name="Rusch D."/>
            <person name="Podicherti R."/>
            <person name="Tsui H.-C.T."/>
            <person name="Winkler M.E."/>
        </authorList>
    </citation>
    <scope>NUCLEOTIDE SEQUENCE</scope>
</reference>
<dbReference type="InterPro" id="IPR008921">
    <property type="entry name" value="DNA_pol3_clamp-load_cplx_C"/>
</dbReference>
<organism evidence="6">
    <name type="scientific">marine metagenome</name>
    <dbReference type="NCBI Taxonomy" id="408172"/>
    <lineage>
        <taxon>unclassified sequences</taxon>
        <taxon>metagenomes</taxon>
        <taxon>ecological metagenomes</taxon>
    </lineage>
</organism>
<gene>
    <name evidence="6" type="ORF">METZ01_LOCUS127078</name>
</gene>
<dbReference type="Pfam" id="PF16193">
    <property type="entry name" value="AAA_assoc_2"/>
    <property type="match status" value="1"/>
</dbReference>
<dbReference type="SUPFAM" id="SSF48019">
    <property type="entry name" value="post-AAA+ oligomerization domain-like"/>
    <property type="match status" value="1"/>
</dbReference>
<dbReference type="FunFam" id="1.10.3710.10:FF:000003">
    <property type="entry name" value="ATPase, AAA family protein"/>
    <property type="match status" value="1"/>
</dbReference>
<dbReference type="SUPFAM" id="SSF52540">
    <property type="entry name" value="P-loop containing nucleoside triphosphate hydrolases"/>
    <property type="match status" value="1"/>
</dbReference>
<dbReference type="Gene3D" id="3.40.50.300">
    <property type="entry name" value="P-loop containing nucleotide triphosphate hydrolases"/>
    <property type="match status" value="1"/>
</dbReference>
<dbReference type="Pfam" id="PF12002">
    <property type="entry name" value="MgsA_C"/>
    <property type="match status" value="1"/>
</dbReference>
<dbReference type="InterPro" id="IPR051314">
    <property type="entry name" value="AAA_ATPase_RarA/MGS1/WRNIP1"/>
</dbReference>
<evidence type="ECO:0000259" key="5">
    <source>
        <dbReference type="SMART" id="SM00382"/>
    </source>
</evidence>
<dbReference type="InterPro" id="IPR027417">
    <property type="entry name" value="P-loop_NTPase"/>
</dbReference>